<dbReference type="Proteomes" id="UP000199427">
    <property type="component" value="Unassembled WGS sequence"/>
</dbReference>
<accession>A0A1H9MJC9</accession>
<dbReference type="STRING" id="571933.SAMN05216362_1642"/>
<gene>
    <name evidence="1" type="ORF">SAMN05216362_1642</name>
</gene>
<protein>
    <submittedName>
        <fullName evidence="1">Uncharacterized protein</fullName>
    </submittedName>
</protein>
<evidence type="ECO:0000313" key="2">
    <source>
        <dbReference type="Proteomes" id="UP000199427"/>
    </source>
</evidence>
<dbReference type="EMBL" id="FOES01000064">
    <property type="protein sequence ID" value="SER23810.1"/>
    <property type="molecule type" value="Genomic_DNA"/>
</dbReference>
<evidence type="ECO:0000313" key="1">
    <source>
        <dbReference type="EMBL" id="SER23810.1"/>
    </source>
</evidence>
<reference evidence="1 2" key="1">
    <citation type="submission" date="2016-10" db="EMBL/GenBank/DDBJ databases">
        <authorList>
            <person name="de Groot N.N."/>
        </authorList>
    </citation>
    <scope>NUCLEOTIDE SEQUENCE [LARGE SCALE GENOMIC DNA]</scope>
    <source>
        <strain evidence="1 2">DSM 21633</strain>
    </source>
</reference>
<proteinExistence type="predicted"/>
<name>A0A1H9MJC9_9BACI</name>
<organism evidence="1 2">
    <name type="scientific">Piscibacillus halophilus</name>
    <dbReference type="NCBI Taxonomy" id="571933"/>
    <lineage>
        <taxon>Bacteria</taxon>
        <taxon>Bacillati</taxon>
        <taxon>Bacillota</taxon>
        <taxon>Bacilli</taxon>
        <taxon>Bacillales</taxon>
        <taxon>Bacillaceae</taxon>
        <taxon>Piscibacillus</taxon>
    </lineage>
</organism>
<keyword evidence="2" id="KW-1185">Reference proteome</keyword>
<dbReference type="SUPFAM" id="SSF55729">
    <property type="entry name" value="Acyl-CoA N-acyltransferases (Nat)"/>
    <property type="match status" value="1"/>
</dbReference>
<dbReference type="InterPro" id="IPR016181">
    <property type="entry name" value="Acyl_CoA_acyltransferase"/>
</dbReference>
<dbReference type="AlphaFoldDB" id="A0A1H9MJC9"/>
<sequence>MPTLSVSDVNKDIPMSTEKYIIKTLRDVSMNEEWLKKLTNLVKNNYEKTHLVNPVVGVDIKKWEKLILADDIILDGSIIYIDQDKKDVIAYSFLHQSEKSDTYELGWCGVEDNYNRELITQLTFHQICYAADHGVQYIVGEFDTTDHNAMEVLKTLPFQPSPTLITYQKSNLD</sequence>